<comment type="caution">
    <text evidence="2">The sequence shown here is derived from an EMBL/GenBank/DDBJ whole genome shotgun (WGS) entry which is preliminary data.</text>
</comment>
<evidence type="ECO:0000256" key="1">
    <source>
        <dbReference type="SAM" id="MobiDB-lite"/>
    </source>
</evidence>
<sequence length="152" mass="16913">MVHKVLHLDLHFTQQIHLSLLINMPRLVAFSNKDLSTRSTIGVGHAHDGSKPTVLFQQHSLLSTYGTSVLVIPLRLAYNPIANTCIDPVTSPMPTDHIIQRSTSTEVPPEQCDIATPSPSSDVLSRPQRIREPPAYLQDYQCNNEEPLQLCP</sequence>
<keyword evidence="3" id="KW-1185">Reference proteome</keyword>
<dbReference type="EMBL" id="BDDD01003684">
    <property type="protein sequence ID" value="GAV85783.1"/>
    <property type="molecule type" value="Genomic_DNA"/>
</dbReference>
<accession>A0A1Q3D0G0</accession>
<dbReference type="InParanoid" id="A0A1Q3D0G0"/>
<protein>
    <submittedName>
        <fullName evidence="2">Uncharacterized protein</fullName>
    </submittedName>
</protein>
<evidence type="ECO:0000313" key="2">
    <source>
        <dbReference type="EMBL" id="GAV85783.1"/>
    </source>
</evidence>
<reference evidence="3" key="1">
    <citation type="submission" date="2016-04" db="EMBL/GenBank/DDBJ databases">
        <title>Cephalotus genome sequencing.</title>
        <authorList>
            <person name="Fukushima K."/>
            <person name="Hasebe M."/>
            <person name="Fang X."/>
        </authorList>
    </citation>
    <scope>NUCLEOTIDE SEQUENCE [LARGE SCALE GENOMIC DNA]</scope>
    <source>
        <strain evidence="3">cv. St1</strain>
    </source>
</reference>
<organism evidence="2 3">
    <name type="scientific">Cephalotus follicularis</name>
    <name type="common">Albany pitcher plant</name>
    <dbReference type="NCBI Taxonomy" id="3775"/>
    <lineage>
        <taxon>Eukaryota</taxon>
        <taxon>Viridiplantae</taxon>
        <taxon>Streptophyta</taxon>
        <taxon>Embryophyta</taxon>
        <taxon>Tracheophyta</taxon>
        <taxon>Spermatophyta</taxon>
        <taxon>Magnoliopsida</taxon>
        <taxon>eudicotyledons</taxon>
        <taxon>Gunneridae</taxon>
        <taxon>Pentapetalae</taxon>
        <taxon>rosids</taxon>
        <taxon>fabids</taxon>
        <taxon>Oxalidales</taxon>
        <taxon>Cephalotaceae</taxon>
        <taxon>Cephalotus</taxon>
    </lineage>
</organism>
<gene>
    <name evidence="2" type="ORF">CFOL_v3_29217</name>
</gene>
<name>A0A1Q3D0G0_CEPFO</name>
<feature type="region of interest" description="Disordered" evidence="1">
    <location>
        <begin position="101"/>
        <end position="127"/>
    </location>
</feature>
<evidence type="ECO:0000313" key="3">
    <source>
        <dbReference type="Proteomes" id="UP000187406"/>
    </source>
</evidence>
<dbReference type="Proteomes" id="UP000187406">
    <property type="component" value="Unassembled WGS sequence"/>
</dbReference>
<dbReference type="AlphaFoldDB" id="A0A1Q3D0G0"/>
<proteinExistence type="predicted"/>